<comment type="caution">
    <text evidence="1">The sequence shown here is derived from an EMBL/GenBank/DDBJ whole genome shotgun (WGS) entry which is preliminary data.</text>
</comment>
<name>A0ACC1PFM7_9PEZI</name>
<evidence type="ECO:0000313" key="2">
    <source>
        <dbReference type="Proteomes" id="UP001143856"/>
    </source>
</evidence>
<accession>A0ACC1PFM7</accession>
<dbReference type="Proteomes" id="UP001143856">
    <property type="component" value="Unassembled WGS sequence"/>
</dbReference>
<keyword evidence="2" id="KW-1185">Reference proteome</keyword>
<dbReference type="EMBL" id="JAPDGR010000427">
    <property type="protein sequence ID" value="KAJ2990351.1"/>
    <property type="molecule type" value="Genomic_DNA"/>
</dbReference>
<proteinExistence type="predicted"/>
<reference evidence="1" key="1">
    <citation type="submission" date="2022-10" db="EMBL/GenBank/DDBJ databases">
        <title>Genome Sequence of Xylaria curta.</title>
        <authorList>
            <person name="Buettner E."/>
        </authorList>
    </citation>
    <scope>NUCLEOTIDE SEQUENCE</scope>
    <source>
        <strain evidence="1">Babe10</strain>
    </source>
</reference>
<gene>
    <name evidence="1" type="ORF">NUW58_g2997</name>
</gene>
<protein>
    <submittedName>
        <fullName evidence="1">Uncharacterized protein</fullName>
    </submittedName>
</protein>
<evidence type="ECO:0000313" key="1">
    <source>
        <dbReference type="EMBL" id="KAJ2990351.1"/>
    </source>
</evidence>
<sequence>MANIVSANQLLLSSGDYSDLTLVCEDQEFQVHKAIVCTQSPVVAAAMKGGYKEAQTNTFHIADFKPTTVKCMLDYMYTGKYEEVPPGCSDDNKGQDSTSKEISATWLYHGLVNCIADYFRLPGLASLATVTLDKLIHKDWSAAAFCCLLSGTREKTGDDDFRVMMAARAADHIGELLAWDLFDGSDPNDDMTPTVLRMCVEKAEAEVARAKEITKEIARLLASGSFRFAPAPKKSQFIAPKTDSAFTQQGFGMGTGEYGIDCNVYERS</sequence>
<organism evidence="1 2">
    <name type="scientific">Xylaria curta</name>
    <dbReference type="NCBI Taxonomy" id="42375"/>
    <lineage>
        <taxon>Eukaryota</taxon>
        <taxon>Fungi</taxon>
        <taxon>Dikarya</taxon>
        <taxon>Ascomycota</taxon>
        <taxon>Pezizomycotina</taxon>
        <taxon>Sordariomycetes</taxon>
        <taxon>Xylariomycetidae</taxon>
        <taxon>Xylariales</taxon>
        <taxon>Xylariaceae</taxon>
        <taxon>Xylaria</taxon>
    </lineage>
</organism>